<evidence type="ECO:0000313" key="2">
    <source>
        <dbReference type="Proteomes" id="UP001060085"/>
    </source>
</evidence>
<protein>
    <submittedName>
        <fullName evidence="1">Uncharacterized protein</fullName>
    </submittedName>
</protein>
<name>A0ACC0CDX9_CATRO</name>
<keyword evidence="2" id="KW-1185">Reference proteome</keyword>
<comment type="caution">
    <text evidence="1">The sequence shown here is derived from an EMBL/GenBank/DDBJ whole genome shotgun (WGS) entry which is preliminary data.</text>
</comment>
<proteinExistence type="predicted"/>
<organism evidence="1 2">
    <name type="scientific">Catharanthus roseus</name>
    <name type="common">Madagascar periwinkle</name>
    <name type="synonym">Vinca rosea</name>
    <dbReference type="NCBI Taxonomy" id="4058"/>
    <lineage>
        <taxon>Eukaryota</taxon>
        <taxon>Viridiplantae</taxon>
        <taxon>Streptophyta</taxon>
        <taxon>Embryophyta</taxon>
        <taxon>Tracheophyta</taxon>
        <taxon>Spermatophyta</taxon>
        <taxon>Magnoliopsida</taxon>
        <taxon>eudicotyledons</taxon>
        <taxon>Gunneridae</taxon>
        <taxon>Pentapetalae</taxon>
        <taxon>asterids</taxon>
        <taxon>lamiids</taxon>
        <taxon>Gentianales</taxon>
        <taxon>Apocynaceae</taxon>
        <taxon>Rauvolfioideae</taxon>
        <taxon>Vinceae</taxon>
        <taxon>Catharanthinae</taxon>
        <taxon>Catharanthus</taxon>
    </lineage>
</organism>
<dbReference type="Proteomes" id="UP001060085">
    <property type="component" value="Linkage Group LG01"/>
</dbReference>
<dbReference type="EMBL" id="CM044701">
    <property type="protein sequence ID" value="KAI5683151.1"/>
    <property type="molecule type" value="Genomic_DNA"/>
</dbReference>
<evidence type="ECO:0000313" key="1">
    <source>
        <dbReference type="EMBL" id="KAI5683151.1"/>
    </source>
</evidence>
<reference evidence="2" key="1">
    <citation type="journal article" date="2023" name="Nat. Plants">
        <title>Single-cell RNA sequencing provides a high-resolution roadmap for understanding the multicellular compartmentation of specialized metabolism.</title>
        <authorList>
            <person name="Sun S."/>
            <person name="Shen X."/>
            <person name="Li Y."/>
            <person name="Li Y."/>
            <person name="Wang S."/>
            <person name="Li R."/>
            <person name="Zhang H."/>
            <person name="Shen G."/>
            <person name="Guo B."/>
            <person name="Wei J."/>
            <person name="Xu J."/>
            <person name="St-Pierre B."/>
            <person name="Chen S."/>
            <person name="Sun C."/>
        </authorList>
    </citation>
    <scope>NUCLEOTIDE SEQUENCE [LARGE SCALE GENOMIC DNA]</scope>
</reference>
<accession>A0ACC0CDX9</accession>
<sequence>MPLVFGCEQRAHTATPASLPPPATTLPPFSSVNFRLRTVDCRRLAALGALQFFIRSPPLRFIFWRLQAFSILEELRHLHTVAKRPSIGSSFLLRFRTCLDVLNA</sequence>
<gene>
    <name evidence="1" type="ORF">M9H77_04379</name>
</gene>